<dbReference type="GO" id="GO:0048544">
    <property type="term" value="P:recognition of pollen"/>
    <property type="evidence" value="ECO:0007669"/>
    <property type="project" value="InterPro"/>
</dbReference>
<evidence type="ECO:0000256" key="8">
    <source>
        <dbReference type="ARBA" id="ARBA00022741"/>
    </source>
</evidence>
<comment type="catalytic activity">
    <reaction evidence="17 18">
        <text>L-seryl-[protein] + ATP = O-phospho-L-seryl-[protein] + ADP + H(+)</text>
        <dbReference type="Rhea" id="RHEA:17989"/>
        <dbReference type="Rhea" id="RHEA-COMP:9863"/>
        <dbReference type="Rhea" id="RHEA-COMP:11604"/>
        <dbReference type="ChEBI" id="CHEBI:15378"/>
        <dbReference type="ChEBI" id="CHEBI:29999"/>
        <dbReference type="ChEBI" id="CHEBI:30616"/>
        <dbReference type="ChEBI" id="CHEBI:83421"/>
        <dbReference type="ChEBI" id="CHEBI:456216"/>
        <dbReference type="EC" id="2.7.11.1"/>
    </reaction>
</comment>
<evidence type="ECO:0000256" key="11">
    <source>
        <dbReference type="ARBA" id="ARBA00022989"/>
    </source>
</evidence>
<gene>
    <name evidence="26" type="ORF">Tsubulata_005408</name>
</gene>
<proteinExistence type="inferred from homology"/>
<evidence type="ECO:0000256" key="5">
    <source>
        <dbReference type="ARBA" id="ARBA00022679"/>
    </source>
</evidence>
<dbReference type="InterPro" id="IPR000858">
    <property type="entry name" value="S_locus_glycoprot_dom"/>
</dbReference>
<evidence type="ECO:0000256" key="22">
    <source>
        <dbReference type="SAM" id="SignalP"/>
    </source>
</evidence>
<comment type="caution">
    <text evidence="26">The sequence shown here is derived from an EMBL/GenBank/DDBJ whole genome shotgun (WGS) entry which is preliminary data.</text>
</comment>
<dbReference type="InterPro" id="IPR001245">
    <property type="entry name" value="Ser-Thr/Tyr_kinase_cat_dom"/>
</dbReference>
<comment type="similarity">
    <text evidence="18">Belongs to the protein kinase superfamily. Ser/Thr protein kinase family.</text>
</comment>
<dbReference type="FunFam" id="3.50.4.10:FF:000002">
    <property type="entry name" value="G-type lectin S-receptor-like serine/threonine-protein kinase"/>
    <property type="match status" value="1"/>
</dbReference>
<comment type="subcellular location">
    <subcellularLocation>
        <location evidence="1">Cell membrane</location>
        <topology evidence="1">Single-pass type I membrane protein</topology>
    </subcellularLocation>
</comment>
<evidence type="ECO:0000256" key="13">
    <source>
        <dbReference type="ARBA" id="ARBA00023157"/>
    </source>
</evidence>
<feature type="domain" description="Apple" evidence="25">
    <location>
        <begin position="358"/>
        <end position="439"/>
    </location>
</feature>
<dbReference type="InterPro" id="IPR011009">
    <property type="entry name" value="Kinase-like_dom_sf"/>
</dbReference>
<accession>A0A9Q0G1P9</accession>
<dbReference type="Pfam" id="PF07714">
    <property type="entry name" value="PK_Tyr_Ser-Thr"/>
    <property type="match status" value="1"/>
</dbReference>
<dbReference type="SUPFAM" id="SSF51110">
    <property type="entry name" value="alpha-D-mannose-specific plant lectins"/>
    <property type="match status" value="1"/>
</dbReference>
<dbReference type="FunFam" id="2.90.10.10:FF:000004">
    <property type="entry name" value="G-type lectin S-receptor-like serine/threonine-protein kinase"/>
    <property type="match status" value="1"/>
</dbReference>
<keyword evidence="15" id="KW-0325">Glycoprotein</keyword>
<keyword evidence="6 21" id="KW-0812">Transmembrane</keyword>
<dbReference type="Pfam" id="PF01453">
    <property type="entry name" value="B_lectin"/>
    <property type="match status" value="1"/>
</dbReference>
<evidence type="ECO:0000256" key="21">
    <source>
        <dbReference type="SAM" id="Phobius"/>
    </source>
</evidence>
<dbReference type="Pfam" id="PF00954">
    <property type="entry name" value="S_locus_glycop"/>
    <property type="match status" value="1"/>
</dbReference>
<evidence type="ECO:0000256" key="12">
    <source>
        <dbReference type="ARBA" id="ARBA00023136"/>
    </source>
</evidence>
<dbReference type="SMART" id="SM00220">
    <property type="entry name" value="S_TKc"/>
    <property type="match status" value="1"/>
</dbReference>
<dbReference type="PROSITE" id="PS50927">
    <property type="entry name" value="BULB_LECTIN"/>
    <property type="match status" value="1"/>
</dbReference>
<evidence type="ECO:0000256" key="16">
    <source>
        <dbReference type="ARBA" id="ARBA00047899"/>
    </source>
</evidence>
<dbReference type="Gene3D" id="3.30.200.20">
    <property type="entry name" value="Phosphorylase Kinase, domain 1"/>
    <property type="match status" value="1"/>
</dbReference>
<feature type="domain" description="Protein kinase" evidence="23">
    <location>
        <begin position="526"/>
        <end position="803"/>
    </location>
</feature>
<keyword evidence="7 22" id="KW-0732">Signal</keyword>
<evidence type="ECO:0000256" key="17">
    <source>
        <dbReference type="ARBA" id="ARBA00048679"/>
    </source>
</evidence>
<keyword evidence="13" id="KW-1015">Disulfide bond</keyword>
<evidence type="ECO:0000256" key="20">
    <source>
        <dbReference type="SAM" id="MobiDB-lite"/>
    </source>
</evidence>
<dbReference type="PANTHER" id="PTHR27002:SF825">
    <property type="entry name" value="RECEPTOR-LIKE SERINE_THREONINE-PROTEIN KINASE"/>
    <property type="match status" value="1"/>
</dbReference>
<evidence type="ECO:0000313" key="27">
    <source>
        <dbReference type="Proteomes" id="UP001141552"/>
    </source>
</evidence>
<dbReference type="AlphaFoldDB" id="A0A9Q0G1P9"/>
<dbReference type="InterPro" id="IPR003609">
    <property type="entry name" value="Pan_app"/>
</dbReference>
<dbReference type="PROSITE" id="PS50011">
    <property type="entry name" value="PROTEIN_KINASE_DOM"/>
    <property type="match status" value="1"/>
</dbReference>
<keyword evidence="10 18" id="KW-0067">ATP-binding</keyword>
<dbReference type="CDD" id="cd01098">
    <property type="entry name" value="PAN_AP_plant"/>
    <property type="match status" value="1"/>
</dbReference>
<keyword evidence="5 18" id="KW-0808">Transferase</keyword>
<evidence type="ECO:0000256" key="1">
    <source>
        <dbReference type="ARBA" id="ARBA00004251"/>
    </source>
</evidence>
<dbReference type="SMART" id="SM00108">
    <property type="entry name" value="B_lectin"/>
    <property type="match status" value="1"/>
</dbReference>
<keyword evidence="12 21" id="KW-0472">Membrane</keyword>
<comment type="catalytic activity">
    <reaction evidence="16 18">
        <text>L-threonyl-[protein] + ATP = O-phospho-L-threonyl-[protein] + ADP + H(+)</text>
        <dbReference type="Rhea" id="RHEA:46608"/>
        <dbReference type="Rhea" id="RHEA-COMP:11060"/>
        <dbReference type="Rhea" id="RHEA-COMP:11605"/>
        <dbReference type="ChEBI" id="CHEBI:15378"/>
        <dbReference type="ChEBI" id="CHEBI:30013"/>
        <dbReference type="ChEBI" id="CHEBI:30616"/>
        <dbReference type="ChEBI" id="CHEBI:61977"/>
        <dbReference type="ChEBI" id="CHEBI:456216"/>
        <dbReference type="EC" id="2.7.11.1"/>
    </reaction>
</comment>
<dbReference type="EMBL" id="JAKUCV010002624">
    <property type="protein sequence ID" value="KAJ4841983.1"/>
    <property type="molecule type" value="Genomic_DNA"/>
</dbReference>
<evidence type="ECO:0000259" key="25">
    <source>
        <dbReference type="PROSITE" id="PS50948"/>
    </source>
</evidence>
<keyword evidence="11 21" id="KW-1133">Transmembrane helix</keyword>
<dbReference type="CDD" id="cd14066">
    <property type="entry name" value="STKc_IRAK"/>
    <property type="match status" value="1"/>
</dbReference>
<keyword evidence="2" id="KW-1003">Cell membrane</keyword>
<dbReference type="Gene3D" id="3.50.4.10">
    <property type="entry name" value="Hepatocyte Growth Factor"/>
    <property type="match status" value="1"/>
</dbReference>
<evidence type="ECO:0000256" key="15">
    <source>
        <dbReference type="ARBA" id="ARBA00023180"/>
    </source>
</evidence>
<keyword evidence="8 18" id="KW-0547">Nucleotide-binding</keyword>
<name>A0A9Q0G1P9_9ROSI</name>
<feature type="compositionally biased region" description="Polar residues" evidence="20">
    <location>
        <begin position="825"/>
        <end position="842"/>
    </location>
</feature>
<feature type="chain" id="PRO_5040439199" description="Receptor-like serine/threonine-protein kinase" evidence="22">
    <location>
        <begin position="41"/>
        <end position="842"/>
    </location>
</feature>
<keyword evidence="4" id="KW-0597">Phosphoprotein</keyword>
<dbReference type="EC" id="2.7.11.1" evidence="18"/>
<keyword evidence="9 18" id="KW-0418">Kinase</keyword>
<keyword evidence="3 18" id="KW-0723">Serine/threonine-protein kinase</keyword>
<keyword evidence="14" id="KW-0675">Receptor</keyword>
<evidence type="ECO:0000259" key="23">
    <source>
        <dbReference type="PROSITE" id="PS50011"/>
    </source>
</evidence>
<dbReference type="InterPro" id="IPR024171">
    <property type="entry name" value="SRK-like_kinase"/>
</dbReference>
<feature type="binding site" evidence="19">
    <location>
        <position position="554"/>
    </location>
    <ligand>
        <name>ATP</name>
        <dbReference type="ChEBI" id="CHEBI:30616"/>
    </ligand>
</feature>
<keyword evidence="27" id="KW-1185">Reference proteome</keyword>
<dbReference type="SMART" id="SM00473">
    <property type="entry name" value="PAN_AP"/>
    <property type="match status" value="1"/>
</dbReference>
<dbReference type="Gene3D" id="2.90.10.10">
    <property type="entry name" value="Bulb-type lectin domain"/>
    <property type="match status" value="1"/>
</dbReference>
<dbReference type="Gene3D" id="1.10.510.10">
    <property type="entry name" value="Transferase(Phosphotransferase) domain 1"/>
    <property type="match status" value="1"/>
</dbReference>
<evidence type="ECO:0000256" key="6">
    <source>
        <dbReference type="ARBA" id="ARBA00022692"/>
    </source>
</evidence>
<dbReference type="GO" id="GO:0005524">
    <property type="term" value="F:ATP binding"/>
    <property type="evidence" value="ECO:0007669"/>
    <property type="project" value="UniProtKB-UniRule"/>
</dbReference>
<dbReference type="Pfam" id="PF08276">
    <property type="entry name" value="PAN_2"/>
    <property type="match status" value="1"/>
</dbReference>
<dbReference type="PANTHER" id="PTHR27002">
    <property type="entry name" value="RECEPTOR-LIKE SERINE/THREONINE-PROTEIN KINASE SD1-8"/>
    <property type="match status" value="1"/>
</dbReference>
<dbReference type="Pfam" id="PF11883">
    <property type="entry name" value="DUF3403"/>
    <property type="match status" value="1"/>
</dbReference>
<evidence type="ECO:0000313" key="26">
    <source>
        <dbReference type="EMBL" id="KAJ4841983.1"/>
    </source>
</evidence>
<evidence type="ECO:0000256" key="14">
    <source>
        <dbReference type="ARBA" id="ARBA00023170"/>
    </source>
</evidence>
<sequence>MSISTCSRPHTIMITREQSVFVKFMLCSFLLAIIRPSIAADSISPGASIKDGGDTIVSVGQSFELGFFSPSGTSTRRYLGIWYKSFSAGTVVWVANRETPLLDQSGLLKMTDQGILLLLNSTNCTIWSSTGAKSANRPVAQLLHSGNLVVKDESDSNTEKNYIWQSFDQPTDTFLPGMKLGFAHGLELFVSSWKSVEDPGRGDYTFGIDPRGFPQLVGKKGSSIEYRLGPWNGVRFTGASIQTPNPVYAYEFVLNEKEAYYHIDRKDNNSVPLRFQVNEAGLVRRLIWLEKTNKWGEYYTIGEDQLCDKYLTCGAHARCNINDAILCSCIEGFEPKSYRDWDLLDWSAGCVRKTPLTCGQGEGFVTYAKMKLPDTSSSWYNMSMNLEECKEKCLRNCSCTAYTNANISGAGSGCLLWFGELIDMREYPDIGQDLFVRMSASYLDKMRRKRKAEKQKQIGISVGAITLTMGVLLLGWILYGRRRKHKSRENMKNILEKYYKNKQNNNEDLELPVIQFSTITKATQNFSSKNKLGKGGFGTVYKGTLSDGQEIAVKRLSINSRQGLEEFINEVMLIVKLQHRNLVKLLGCCVEGDERMLVYEYMPNKSLDYFIFEESKRRILEWERRINIINGIARGLMYLHQDSRLRIIHRDLKASNILLDYDMNPKISDFGMARIFKGNQTEDNTNKVVGTYGYIAPEYAVKGHFSVKSDIFGFGVLVLEIISGKKNRGFSSQDHHHNLLGHAWKLWMEGRPLELADDMPSGSADESQIERCIHIGLLCVQNQPEDRPNMSNVVLMLKSQILLPQPKQPGFFGESSLLSESSSSGNKPATKNEMTTTILEPR</sequence>
<feature type="region of interest" description="Disordered" evidence="20">
    <location>
        <begin position="813"/>
        <end position="842"/>
    </location>
</feature>
<dbReference type="PIRSF" id="PIRSF000641">
    <property type="entry name" value="SRK"/>
    <property type="match status" value="1"/>
</dbReference>
<dbReference type="OrthoDB" id="4062651at2759"/>
<evidence type="ECO:0000256" key="10">
    <source>
        <dbReference type="ARBA" id="ARBA00022840"/>
    </source>
</evidence>
<evidence type="ECO:0000256" key="19">
    <source>
        <dbReference type="PROSITE-ProRule" id="PRU10141"/>
    </source>
</evidence>
<evidence type="ECO:0000256" key="3">
    <source>
        <dbReference type="ARBA" id="ARBA00022527"/>
    </source>
</evidence>
<feature type="domain" description="Bulb-type lectin" evidence="24">
    <location>
        <begin position="40"/>
        <end position="163"/>
    </location>
</feature>
<dbReference type="GO" id="GO:0005886">
    <property type="term" value="C:plasma membrane"/>
    <property type="evidence" value="ECO:0007669"/>
    <property type="project" value="UniProtKB-SubCell"/>
</dbReference>
<dbReference type="CDD" id="cd00028">
    <property type="entry name" value="B_lectin"/>
    <property type="match status" value="1"/>
</dbReference>
<feature type="compositionally biased region" description="Low complexity" evidence="20">
    <location>
        <begin position="814"/>
        <end position="824"/>
    </location>
</feature>
<dbReference type="InterPro" id="IPR001480">
    <property type="entry name" value="Bulb-type_lectin_dom"/>
</dbReference>
<feature type="transmembrane region" description="Helical" evidence="21">
    <location>
        <begin position="458"/>
        <end position="479"/>
    </location>
</feature>
<dbReference type="PROSITE" id="PS00107">
    <property type="entry name" value="PROTEIN_KINASE_ATP"/>
    <property type="match status" value="1"/>
</dbReference>
<evidence type="ECO:0000256" key="9">
    <source>
        <dbReference type="ARBA" id="ARBA00022777"/>
    </source>
</evidence>
<evidence type="ECO:0000256" key="2">
    <source>
        <dbReference type="ARBA" id="ARBA00022475"/>
    </source>
</evidence>
<dbReference type="InterPro" id="IPR000719">
    <property type="entry name" value="Prot_kinase_dom"/>
</dbReference>
<evidence type="ECO:0000259" key="24">
    <source>
        <dbReference type="PROSITE" id="PS50927"/>
    </source>
</evidence>
<dbReference type="SUPFAM" id="SSF56112">
    <property type="entry name" value="Protein kinase-like (PK-like)"/>
    <property type="match status" value="1"/>
</dbReference>
<dbReference type="PROSITE" id="PS50948">
    <property type="entry name" value="PAN"/>
    <property type="match status" value="1"/>
</dbReference>
<dbReference type="InterPro" id="IPR036426">
    <property type="entry name" value="Bulb-type_lectin_dom_sf"/>
</dbReference>
<dbReference type="GO" id="GO:0004674">
    <property type="term" value="F:protein serine/threonine kinase activity"/>
    <property type="evidence" value="ECO:0007669"/>
    <property type="project" value="UniProtKB-KW"/>
</dbReference>
<organism evidence="26 27">
    <name type="scientific">Turnera subulata</name>
    <dbReference type="NCBI Taxonomy" id="218843"/>
    <lineage>
        <taxon>Eukaryota</taxon>
        <taxon>Viridiplantae</taxon>
        <taxon>Streptophyta</taxon>
        <taxon>Embryophyta</taxon>
        <taxon>Tracheophyta</taxon>
        <taxon>Spermatophyta</taxon>
        <taxon>Magnoliopsida</taxon>
        <taxon>eudicotyledons</taxon>
        <taxon>Gunneridae</taxon>
        <taxon>Pentapetalae</taxon>
        <taxon>rosids</taxon>
        <taxon>fabids</taxon>
        <taxon>Malpighiales</taxon>
        <taxon>Passifloraceae</taxon>
        <taxon>Turnera</taxon>
    </lineage>
</organism>
<dbReference type="InterPro" id="IPR008271">
    <property type="entry name" value="Ser/Thr_kinase_AS"/>
</dbReference>
<dbReference type="PROSITE" id="PS00108">
    <property type="entry name" value="PROTEIN_KINASE_ST"/>
    <property type="match status" value="1"/>
</dbReference>
<dbReference type="FunFam" id="1.10.510.10:FF:000060">
    <property type="entry name" value="G-type lectin S-receptor-like serine/threonine-protein kinase"/>
    <property type="match status" value="1"/>
</dbReference>
<reference evidence="26" key="2">
    <citation type="journal article" date="2023" name="Plants (Basel)">
        <title>Annotation of the Turnera subulata (Passifloraceae) Draft Genome Reveals the S-Locus Evolved after the Divergence of Turneroideae from Passifloroideae in a Stepwise Manner.</title>
        <authorList>
            <person name="Henning P.M."/>
            <person name="Roalson E.H."/>
            <person name="Mir W."/>
            <person name="McCubbin A.G."/>
            <person name="Shore J.S."/>
        </authorList>
    </citation>
    <scope>NUCLEOTIDE SEQUENCE</scope>
    <source>
        <strain evidence="26">F60SS</strain>
    </source>
</reference>
<dbReference type="Proteomes" id="UP001141552">
    <property type="component" value="Unassembled WGS sequence"/>
</dbReference>
<protein>
    <recommendedName>
        <fullName evidence="18">Receptor-like serine/threonine-protein kinase</fullName>
        <ecNumber evidence="18">2.7.11.1</ecNumber>
    </recommendedName>
</protein>
<evidence type="ECO:0000256" key="4">
    <source>
        <dbReference type="ARBA" id="ARBA00022553"/>
    </source>
</evidence>
<dbReference type="InterPro" id="IPR021820">
    <property type="entry name" value="S-locus_recpt_kinase_C"/>
</dbReference>
<evidence type="ECO:0000256" key="18">
    <source>
        <dbReference type="PIRNR" id="PIRNR000641"/>
    </source>
</evidence>
<reference evidence="26" key="1">
    <citation type="submission" date="2022-02" db="EMBL/GenBank/DDBJ databases">
        <authorList>
            <person name="Henning P.M."/>
            <person name="McCubbin A.G."/>
            <person name="Shore J.S."/>
        </authorList>
    </citation>
    <scope>NUCLEOTIDE SEQUENCE</scope>
    <source>
        <strain evidence="26">F60SS</strain>
        <tissue evidence="26">Leaves</tissue>
    </source>
</reference>
<dbReference type="FunFam" id="3.30.200.20:FF:000195">
    <property type="entry name" value="G-type lectin S-receptor-like serine/threonine-protein kinase"/>
    <property type="match status" value="1"/>
</dbReference>
<dbReference type="InterPro" id="IPR017441">
    <property type="entry name" value="Protein_kinase_ATP_BS"/>
</dbReference>
<feature type="signal peptide" evidence="22">
    <location>
        <begin position="1"/>
        <end position="40"/>
    </location>
</feature>
<evidence type="ECO:0000256" key="7">
    <source>
        <dbReference type="ARBA" id="ARBA00022729"/>
    </source>
</evidence>